<comment type="caution">
    <text evidence="3">The sequence shown here is derived from an EMBL/GenBank/DDBJ whole genome shotgun (WGS) entry which is preliminary data.</text>
</comment>
<evidence type="ECO:0000256" key="2">
    <source>
        <dbReference type="SAM" id="Phobius"/>
    </source>
</evidence>
<keyword evidence="2" id="KW-0472">Membrane</keyword>
<keyword evidence="2" id="KW-1133">Transmembrane helix</keyword>
<accession>A0A371AWL8</accession>
<dbReference type="AlphaFoldDB" id="A0A371AWL8"/>
<keyword evidence="4" id="KW-1185">Reference proteome</keyword>
<dbReference type="PANTHER" id="PTHR40050:SF1">
    <property type="entry name" value="INNER SPORE COAT PROTEIN H"/>
    <property type="match status" value="1"/>
</dbReference>
<dbReference type="Pfam" id="PF08757">
    <property type="entry name" value="CotH"/>
    <property type="match status" value="2"/>
</dbReference>
<keyword evidence="2" id="KW-0812">Transmembrane</keyword>
<feature type="compositionally biased region" description="Basic and acidic residues" evidence="1">
    <location>
        <begin position="551"/>
        <end position="564"/>
    </location>
</feature>
<proteinExistence type="predicted"/>
<keyword evidence="3" id="KW-0946">Virion</keyword>
<dbReference type="OrthoDB" id="3235126at2"/>
<dbReference type="EMBL" id="QRCT01000016">
    <property type="protein sequence ID" value="RDU23967.1"/>
    <property type="molecule type" value="Genomic_DNA"/>
</dbReference>
<protein>
    <submittedName>
        <fullName evidence="3">Spore coat protein CotH</fullName>
    </submittedName>
</protein>
<dbReference type="RefSeq" id="WP_115481401.1">
    <property type="nucleotide sequence ID" value="NZ_QRCT01000016.1"/>
</dbReference>
<gene>
    <name evidence="3" type="ORF">DWV06_06645</name>
</gene>
<keyword evidence="3" id="KW-0167">Capsid protein</keyword>
<feature type="region of interest" description="Disordered" evidence="1">
    <location>
        <begin position="203"/>
        <end position="279"/>
    </location>
</feature>
<feature type="compositionally biased region" description="Basic and acidic residues" evidence="1">
    <location>
        <begin position="217"/>
        <end position="240"/>
    </location>
</feature>
<feature type="transmembrane region" description="Helical" evidence="2">
    <location>
        <begin position="7"/>
        <end position="28"/>
    </location>
</feature>
<evidence type="ECO:0000313" key="3">
    <source>
        <dbReference type="EMBL" id="RDU23967.1"/>
    </source>
</evidence>
<dbReference type="InterPro" id="IPR014867">
    <property type="entry name" value="Spore_coat_CotH_CotH2/3/7"/>
</dbReference>
<reference evidence="3 4" key="1">
    <citation type="submission" date="2018-07" db="EMBL/GenBank/DDBJ databases">
        <title>Anaerosacharophilus polymeroproducens gen. nov. sp. nov., an anaerobic bacterium isolated from salt field.</title>
        <authorList>
            <person name="Kim W."/>
            <person name="Yang S.-H."/>
            <person name="Oh J."/>
            <person name="Lee J.-H."/>
            <person name="Kwon K.K."/>
        </authorList>
    </citation>
    <scope>NUCLEOTIDE SEQUENCE [LARGE SCALE GENOMIC DNA]</scope>
    <source>
        <strain evidence="3 4">MCWD5</strain>
    </source>
</reference>
<name>A0A371AWL8_9FIRM</name>
<sequence length="564" mass="62890">MSKHKYIDKICCVIIVLAIFGTVVFMSFCNSETVTDKNSVQQAYDEKIFSTDTVHSIDIIMDENEWDEFLKNAASEEYMSCTLVIDGETYKNVAIRAKGNTSLTSVASYGNNRYSFKIEFDHYTDGNSYYGLDKLILNNMIQDNTYMKDYLTYQLMNSMGADAPLCSYANISVNGNQWGLYLALEAVEDSFLTRNYGSDTAGDLYKPDNMNMAGSKDGAEKFKPGESKPDTDFSAKERNQKPPNEMQQTVDQAQAPPGDDSSKQMFGPGGERGKNGNKMGMGSDDVCLVYTDNDYSSYSNIFDNAKTSVSNTDKERLILSLKQLNEGDNLDEVVNIDEVLRYFVVHNFVVNFDSYTGSMIHNYYLYEEEGKLSMIAWDYNLAFGTFSAGKMGRGDAGSNAVENTGNVTNTSTSMVNYPIDTPVFGGDLESRPMIAKLLENQEYLEIYHKYFAEFISESFDSGHVDDLIDKTKEMILPYVKDDATAFCTYEEFLAGTDTLKEFCSLRAESVSGQLAGTIPATTNGQNDEASKLIDASSLNLTEMGSMGGQNRDIKENKNDKEIKN</sequence>
<organism evidence="3 4">
    <name type="scientific">Anaerosacchariphilus polymeriproducens</name>
    <dbReference type="NCBI Taxonomy" id="1812858"/>
    <lineage>
        <taxon>Bacteria</taxon>
        <taxon>Bacillati</taxon>
        <taxon>Bacillota</taxon>
        <taxon>Clostridia</taxon>
        <taxon>Lachnospirales</taxon>
        <taxon>Lachnospiraceae</taxon>
        <taxon>Anaerosacchariphilus</taxon>
    </lineage>
</organism>
<feature type="compositionally biased region" description="Polar residues" evidence="1">
    <location>
        <begin position="241"/>
        <end position="252"/>
    </location>
</feature>
<evidence type="ECO:0000256" key="1">
    <source>
        <dbReference type="SAM" id="MobiDB-lite"/>
    </source>
</evidence>
<dbReference type="Proteomes" id="UP000255036">
    <property type="component" value="Unassembled WGS sequence"/>
</dbReference>
<evidence type="ECO:0000313" key="4">
    <source>
        <dbReference type="Proteomes" id="UP000255036"/>
    </source>
</evidence>
<feature type="region of interest" description="Disordered" evidence="1">
    <location>
        <begin position="541"/>
        <end position="564"/>
    </location>
</feature>
<dbReference type="PANTHER" id="PTHR40050">
    <property type="entry name" value="INNER SPORE COAT PROTEIN H"/>
    <property type="match status" value="1"/>
</dbReference>